<comment type="caution">
    <text evidence="1">The sequence shown here is derived from an EMBL/GenBank/DDBJ whole genome shotgun (WGS) entry which is preliminary data.</text>
</comment>
<dbReference type="EMBL" id="JARUHG010000001">
    <property type="protein sequence ID" value="MDR0181938.1"/>
    <property type="molecule type" value="Genomic_DNA"/>
</dbReference>
<name>A0ABU1C9R6_9GAMM</name>
<evidence type="ECO:0008006" key="3">
    <source>
        <dbReference type="Google" id="ProtNLM"/>
    </source>
</evidence>
<proteinExistence type="predicted"/>
<organism evidence="1 2">
    <name type="scientific">Lysobacter arvi</name>
    <dbReference type="NCBI Taxonomy" id="3038776"/>
    <lineage>
        <taxon>Bacteria</taxon>
        <taxon>Pseudomonadati</taxon>
        <taxon>Pseudomonadota</taxon>
        <taxon>Gammaproteobacteria</taxon>
        <taxon>Lysobacterales</taxon>
        <taxon>Lysobacteraceae</taxon>
        <taxon>Lysobacter</taxon>
    </lineage>
</organism>
<evidence type="ECO:0000313" key="2">
    <source>
        <dbReference type="Proteomes" id="UP001233535"/>
    </source>
</evidence>
<sequence>MSRIGKPVRRTPGRHARSVPIAHAVCVWIAWWCVGGSADASTLERTTGRATDLRTGRVLYEEQHWIRTHGNERSRLVVYRCPDGRAFARKRVIDTALPGAPAFQFDDARDGYREGVDAGSGTRRAYWRASASTPLRERTVVVGADTVIDAGFDDWVRDRWNALANGSTARAQFLVPSRGSPVPIRVQRVDAPSSDLVRFRLSLDSWLDFVAPSMQITYDAATRRLRTFEGLGTIRGPDGAPMKVRIDFPPAPQLGDSSALAYEQALKAPLANRCE</sequence>
<reference evidence="1 2" key="1">
    <citation type="submission" date="2023-04" db="EMBL/GenBank/DDBJ databases">
        <title>Lysobacter sp. strain UC isolated from soil sample.</title>
        <authorList>
            <person name="Choksket S."/>
            <person name="Harshvardhan F."/>
            <person name="Rana R."/>
            <person name="Patil P.B."/>
            <person name="Korpole S."/>
        </authorList>
    </citation>
    <scope>NUCLEOTIDE SEQUENCE [LARGE SCALE GENOMIC DNA]</scope>
    <source>
        <strain evidence="1 2">UC</strain>
    </source>
</reference>
<gene>
    <name evidence="1" type="ORF">P8609_03000</name>
</gene>
<accession>A0ABU1C9R6</accession>
<dbReference type="RefSeq" id="WP_309261103.1">
    <property type="nucleotide sequence ID" value="NZ_JARUHG010000001.1"/>
</dbReference>
<protein>
    <recommendedName>
        <fullName evidence="3">DUF1849 family protein</fullName>
    </recommendedName>
</protein>
<evidence type="ECO:0000313" key="1">
    <source>
        <dbReference type="EMBL" id="MDR0181938.1"/>
    </source>
</evidence>
<dbReference type="Proteomes" id="UP001233535">
    <property type="component" value="Unassembled WGS sequence"/>
</dbReference>
<keyword evidence="2" id="KW-1185">Reference proteome</keyword>